<accession>A0AAV9ZBL6</accession>
<dbReference type="AlphaFoldDB" id="A0AAV9ZBL6"/>
<sequence length="299" mass="30504">MSCILTSLLYTPTPSSDRSGDMVHSALSASQNSRLLCEHMESLAVAIESAYEKPFGPLKVSADRARYRLPEAEPRERAPALRSRTASLTSSRRVNSRMRAAGTAACAPCAAGELLVGGEGEGGVEEAVHCFGYDAGGDFGVEDGEGGVGGGEEGEGGGEVVGTVGADEDAGAEEAEGGGGEAGHGEGTPAFDLPHYSPRFVLVVAALVQAASWVGRAGFADLSVAGRYNYKGQTEADGSGLEQKLSRAAQMGAGTPSAEGIISTLSSAPICCSGEQQFKAVWSSLEHTGFSLGLNVEPG</sequence>
<evidence type="ECO:0000313" key="3">
    <source>
        <dbReference type="Proteomes" id="UP001362999"/>
    </source>
</evidence>
<dbReference type="Proteomes" id="UP001362999">
    <property type="component" value="Unassembled WGS sequence"/>
</dbReference>
<feature type="region of interest" description="Disordered" evidence="1">
    <location>
        <begin position="70"/>
        <end position="94"/>
    </location>
</feature>
<reference evidence="2 3" key="1">
    <citation type="journal article" date="2024" name="J Genomics">
        <title>Draft genome sequencing and assembly of Favolaschia claudopus CIRM-BRFM 2984 isolated from oak limbs.</title>
        <authorList>
            <person name="Navarro D."/>
            <person name="Drula E."/>
            <person name="Chaduli D."/>
            <person name="Cazenave R."/>
            <person name="Ahrendt S."/>
            <person name="Wang J."/>
            <person name="Lipzen A."/>
            <person name="Daum C."/>
            <person name="Barry K."/>
            <person name="Grigoriev I.V."/>
            <person name="Favel A."/>
            <person name="Rosso M.N."/>
            <person name="Martin F."/>
        </authorList>
    </citation>
    <scope>NUCLEOTIDE SEQUENCE [LARGE SCALE GENOMIC DNA]</scope>
    <source>
        <strain evidence="2 3">CIRM-BRFM 2984</strain>
    </source>
</reference>
<evidence type="ECO:0000256" key="1">
    <source>
        <dbReference type="SAM" id="MobiDB-lite"/>
    </source>
</evidence>
<gene>
    <name evidence="2" type="ORF">R3P38DRAFT_3377591</name>
</gene>
<feature type="compositionally biased region" description="Low complexity" evidence="1">
    <location>
        <begin position="80"/>
        <end position="93"/>
    </location>
</feature>
<organism evidence="2 3">
    <name type="scientific">Favolaschia claudopus</name>
    <dbReference type="NCBI Taxonomy" id="2862362"/>
    <lineage>
        <taxon>Eukaryota</taxon>
        <taxon>Fungi</taxon>
        <taxon>Dikarya</taxon>
        <taxon>Basidiomycota</taxon>
        <taxon>Agaricomycotina</taxon>
        <taxon>Agaricomycetes</taxon>
        <taxon>Agaricomycetidae</taxon>
        <taxon>Agaricales</taxon>
        <taxon>Marasmiineae</taxon>
        <taxon>Mycenaceae</taxon>
        <taxon>Favolaschia</taxon>
    </lineage>
</organism>
<proteinExistence type="predicted"/>
<feature type="compositionally biased region" description="Acidic residues" evidence="1">
    <location>
        <begin position="166"/>
        <end position="176"/>
    </location>
</feature>
<feature type="region of interest" description="Disordered" evidence="1">
    <location>
        <begin position="142"/>
        <end position="190"/>
    </location>
</feature>
<protein>
    <submittedName>
        <fullName evidence="2">Uncharacterized protein</fullName>
    </submittedName>
</protein>
<keyword evidence="3" id="KW-1185">Reference proteome</keyword>
<feature type="compositionally biased region" description="Basic and acidic residues" evidence="1">
    <location>
        <begin position="70"/>
        <end position="79"/>
    </location>
</feature>
<feature type="compositionally biased region" description="Gly residues" evidence="1">
    <location>
        <begin position="177"/>
        <end position="186"/>
    </location>
</feature>
<evidence type="ECO:0000313" key="2">
    <source>
        <dbReference type="EMBL" id="KAK6977397.1"/>
    </source>
</evidence>
<name>A0AAV9ZBL6_9AGAR</name>
<dbReference type="EMBL" id="JAWWNJ010000169">
    <property type="protein sequence ID" value="KAK6977397.1"/>
    <property type="molecule type" value="Genomic_DNA"/>
</dbReference>
<comment type="caution">
    <text evidence="2">The sequence shown here is derived from an EMBL/GenBank/DDBJ whole genome shotgun (WGS) entry which is preliminary data.</text>
</comment>